<protein>
    <recommendedName>
        <fullName evidence="3">BAG domain-containing protein</fullName>
    </recommendedName>
</protein>
<sequence>MFALTPVSALHSGYGQSHYGQSPRDRYLAALAEARAAEAEYAAALAQEEAIRRQRYQEAVRRQREEAIARRQRQEAIRRQTLFDAFRNHQLNYIVDDEDEDAFSRPNPYYGGFAPVRQIPQDYAREEQARQQEWEHRVAQAQARRQAWERQAAMQRACSQERREEAMNRCASRSPAGPQRVAAEAPQVQAFEPTKPLKERLESRLMSEYEQEMKDTLTSLISSLGSSGPQPSTDAPEVKEDASALTSATEPKGKEKEVRPVTIPISDPTPKEVSASLDTIRSINAEFERLSSEFELPRDLDFDTTPSTPSSVTSAVSGSNLKLAFTARNAPVRFFEHALGNLLVKLDTVESFEDEHVRSQRKTTVTRIEKALEDLEKEVEERFEAFKWKENHDAKVENEEEIAKTLAEDQASAQVTAADAMEIEQLASDISPEAVPLPVGIDVDDAEVAVAAPEVTSLPSDAVSADGNAPSTHEYATKEFVAEECAPKLAAANVQTSSLDTSTPMETEQPLAAEDTMNEVPRAPTVDDVEVQHPDVDVVDDMPEAKEVSQMAVATDLTTSSYPPLIYPSVASDSSAPLNPEASNSSAPPSPTEPTASTDRDQDEAMVDTFLLPAATSHPSTPAPAHLTQDDDDDVVVVEDTLNSESSGGTADREHEDGWCEVDA</sequence>
<comment type="caution">
    <text evidence="4">The sequence shown here is derived from an EMBL/GenBank/DDBJ whole genome shotgun (WGS) entry which is preliminary data.</text>
</comment>
<gene>
    <name evidence="4" type="ORF">CONPUDRAFT_133832</name>
</gene>
<dbReference type="InterPro" id="IPR036533">
    <property type="entry name" value="BAG_dom_sf"/>
</dbReference>
<dbReference type="Proteomes" id="UP000053558">
    <property type="component" value="Unassembled WGS sequence"/>
</dbReference>
<accession>A0A5M3N5P4</accession>
<feature type="coiled-coil region" evidence="1">
    <location>
        <begin position="29"/>
        <end position="66"/>
    </location>
</feature>
<dbReference type="RefSeq" id="XP_007763222.1">
    <property type="nucleotide sequence ID" value="XM_007765032.1"/>
</dbReference>
<name>A0A5M3N5P4_CONPW</name>
<dbReference type="OMA" id="CATHAEV"/>
<dbReference type="AlphaFoldDB" id="A0A5M3N5P4"/>
<keyword evidence="1" id="KW-0175">Coiled coil</keyword>
<feature type="compositionally biased region" description="Low complexity" evidence="2">
    <location>
        <begin position="221"/>
        <end position="233"/>
    </location>
</feature>
<dbReference type="KEGG" id="cput:CONPUDRAFT_133832"/>
<keyword evidence="5" id="KW-1185">Reference proteome</keyword>
<dbReference type="EMBL" id="JH711573">
    <property type="protein sequence ID" value="EIW86394.1"/>
    <property type="molecule type" value="Genomic_DNA"/>
</dbReference>
<evidence type="ECO:0000313" key="5">
    <source>
        <dbReference type="Proteomes" id="UP000053558"/>
    </source>
</evidence>
<feature type="region of interest" description="Disordered" evidence="2">
    <location>
        <begin position="166"/>
        <end position="197"/>
    </location>
</feature>
<proteinExistence type="predicted"/>
<dbReference type="OrthoDB" id="333905at2759"/>
<evidence type="ECO:0000259" key="3">
    <source>
        <dbReference type="Pfam" id="PF02179"/>
    </source>
</evidence>
<evidence type="ECO:0000256" key="2">
    <source>
        <dbReference type="SAM" id="MobiDB-lite"/>
    </source>
</evidence>
<evidence type="ECO:0000256" key="1">
    <source>
        <dbReference type="SAM" id="Coils"/>
    </source>
</evidence>
<feature type="compositionally biased region" description="Low complexity" evidence="2">
    <location>
        <begin position="574"/>
        <end position="597"/>
    </location>
</feature>
<feature type="domain" description="BAG" evidence="3">
    <location>
        <begin position="334"/>
        <end position="377"/>
    </location>
</feature>
<dbReference type="SUPFAM" id="SSF63491">
    <property type="entry name" value="BAG domain"/>
    <property type="match status" value="1"/>
</dbReference>
<dbReference type="InterPro" id="IPR003103">
    <property type="entry name" value="BAG_domain"/>
</dbReference>
<feature type="coiled-coil region" evidence="1">
    <location>
        <begin position="358"/>
        <end position="409"/>
    </location>
</feature>
<dbReference type="GO" id="GO:0051087">
    <property type="term" value="F:protein-folding chaperone binding"/>
    <property type="evidence" value="ECO:0007669"/>
    <property type="project" value="InterPro"/>
</dbReference>
<dbReference type="Gene3D" id="1.20.58.120">
    <property type="entry name" value="BAG domain"/>
    <property type="match status" value="1"/>
</dbReference>
<reference evidence="5" key="1">
    <citation type="journal article" date="2012" name="Science">
        <title>The Paleozoic origin of enzymatic lignin decomposition reconstructed from 31 fungal genomes.</title>
        <authorList>
            <person name="Floudas D."/>
            <person name="Binder M."/>
            <person name="Riley R."/>
            <person name="Barry K."/>
            <person name="Blanchette R.A."/>
            <person name="Henrissat B."/>
            <person name="Martinez A.T."/>
            <person name="Otillar R."/>
            <person name="Spatafora J.W."/>
            <person name="Yadav J.S."/>
            <person name="Aerts A."/>
            <person name="Benoit I."/>
            <person name="Boyd A."/>
            <person name="Carlson A."/>
            <person name="Copeland A."/>
            <person name="Coutinho P.M."/>
            <person name="de Vries R.P."/>
            <person name="Ferreira P."/>
            <person name="Findley K."/>
            <person name="Foster B."/>
            <person name="Gaskell J."/>
            <person name="Glotzer D."/>
            <person name="Gorecki P."/>
            <person name="Heitman J."/>
            <person name="Hesse C."/>
            <person name="Hori C."/>
            <person name="Igarashi K."/>
            <person name="Jurgens J.A."/>
            <person name="Kallen N."/>
            <person name="Kersten P."/>
            <person name="Kohler A."/>
            <person name="Kuees U."/>
            <person name="Kumar T.K.A."/>
            <person name="Kuo A."/>
            <person name="LaButti K."/>
            <person name="Larrondo L.F."/>
            <person name="Lindquist E."/>
            <person name="Ling A."/>
            <person name="Lombard V."/>
            <person name="Lucas S."/>
            <person name="Lundell T."/>
            <person name="Martin R."/>
            <person name="McLaughlin D.J."/>
            <person name="Morgenstern I."/>
            <person name="Morin E."/>
            <person name="Murat C."/>
            <person name="Nagy L.G."/>
            <person name="Nolan M."/>
            <person name="Ohm R.A."/>
            <person name="Patyshakuliyeva A."/>
            <person name="Rokas A."/>
            <person name="Ruiz-Duenas F.J."/>
            <person name="Sabat G."/>
            <person name="Salamov A."/>
            <person name="Samejima M."/>
            <person name="Schmutz J."/>
            <person name="Slot J.C."/>
            <person name="St John F."/>
            <person name="Stenlid J."/>
            <person name="Sun H."/>
            <person name="Sun S."/>
            <person name="Syed K."/>
            <person name="Tsang A."/>
            <person name="Wiebenga A."/>
            <person name="Young D."/>
            <person name="Pisabarro A."/>
            <person name="Eastwood D.C."/>
            <person name="Martin F."/>
            <person name="Cullen D."/>
            <person name="Grigoriev I.V."/>
            <person name="Hibbett D.S."/>
        </authorList>
    </citation>
    <scope>NUCLEOTIDE SEQUENCE [LARGE SCALE GENOMIC DNA]</scope>
    <source>
        <strain evidence="5">RWD-64-598 SS2</strain>
    </source>
</reference>
<organism evidence="4 5">
    <name type="scientific">Coniophora puteana (strain RWD-64-598)</name>
    <name type="common">Brown rot fungus</name>
    <dbReference type="NCBI Taxonomy" id="741705"/>
    <lineage>
        <taxon>Eukaryota</taxon>
        <taxon>Fungi</taxon>
        <taxon>Dikarya</taxon>
        <taxon>Basidiomycota</taxon>
        <taxon>Agaricomycotina</taxon>
        <taxon>Agaricomycetes</taxon>
        <taxon>Agaricomycetidae</taxon>
        <taxon>Boletales</taxon>
        <taxon>Coniophorineae</taxon>
        <taxon>Coniophoraceae</taxon>
        <taxon>Coniophora</taxon>
    </lineage>
</organism>
<dbReference type="Pfam" id="PF02179">
    <property type="entry name" value="BAG"/>
    <property type="match status" value="1"/>
</dbReference>
<feature type="coiled-coil region" evidence="1">
    <location>
        <begin position="124"/>
        <end position="151"/>
    </location>
</feature>
<feature type="compositionally biased region" description="Low complexity" evidence="2">
    <location>
        <begin position="613"/>
        <end position="626"/>
    </location>
</feature>
<evidence type="ECO:0000313" key="4">
    <source>
        <dbReference type="EMBL" id="EIW86394.1"/>
    </source>
</evidence>
<feature type="region of interest" description="Disordered" evidence="2">
    <location>
        <begin position="221"/>
        <end position="272"/>
    </location>
</feature>
<feature type="region of interest" description="Disordered" evidence="2">
    <location>
        <begin position="571"/>
        <end position="664"/>
    </location>
</feature>
<dbReference type="GeneID" id="19200536"/>